<reference evidence="2" key="1">
    <citation type="journal article" date="2019" name="Int. J. Syst. Evol. Microbiol.">
        <title>The Global Catalogue of Microorganisms (GCM) 10K type strain sequencing project: providing services to taxonomists for standard genome sequencing and annotation.</title>
        <authorList>
            <consortium name="The Broad Institute Genomics Platform"/>
            <consortium name="The Broad Institute Genome Sequencing Center for Infectious Disease"/>
            <person name="Wu L."/>
            <person name="Ma J."/>
        </authorList>
    </citation>
    <scope>NUCLEOTIDE SEQUENCE [LARGE SCALE GENOMIC DNA]</scope>
    <source>
        <strain evidence="2">CCUG 62953</strain>
    </source>
</reference>
<organism evidence="1 2">
    <name type="scientific">Litorisediminicola beolgyonensis</name>
    <dbReference type="NCBI Taxonomy" id="1173614"/>
    <lineage>
        <taxon>Bacteria</taxon>
        <taxon>Pseudomonadati</taxon>
        <taxon>Pseudomonadota</taxon>
        <taxon>Alphaproteobacteria</taxon>
        <taxon>Rhodobacterales</taxon>
        <taxon>Paracoccaceae</taxon>
        <taxon>Litorisediminicola</taxon>
    </lineage>
</organism>
<evidence type="ECO:0000313" key="1">
    <source>
        <dbReference type="EMBL" id="MFD1344721.1"/>
    </source>
</evidence>
<name>A0ABW3ZNI2_9RHOB</name>
<comment type="caution">
    <text evidence="1">The sequence shown here is derived from an EMBL/GenBank/DDBJ whole genome shotgun (WGS) entry which is preliminary data.</text>
</comment>
<accession>A0ABW3ZNI2</accession>
<sequence length="59" mass="6537">GDVAGIRRAGQAMLRRDGDEGERRRVLDRLDRAIFGGETIADLRALAQRLIRPDAAHRG</sequence>
<feature type="non-terminal residue" evidence="1">
    <location>
        <position position="1"/>
    </location>
</feature>
<protein>
    <submittedName>
        <fullName evidence="1">Uncharacterized protein</fullName>
    </submittedName>
</protein>
<proteinExistence type="predicted"/>
<dbReference type="RefSeq" id="WP_386806298.1">
    <property type="nucleotide sequence ID" value="NZ_JBHTMU010000066.1"/>
</dbReference>
<keyword evidence="2" id="KW-1185">Reference proteome</keyword>
<evidence type="ECO:0000313" key="2">
    <source>
        <dbReference type="Proteomes" id="UP001597135"/>
    </source>
</evidence>
<dbReference type="EMBL" id="JBHTMU010000066">
    <property type="protein sequence ID" value="MFD1344721.1"/>
    <property type="molecule type" value="Genomic_DNA"/>
</dbReference>
<gene>
    <name evidence="1" type="ORF">ACFQ4E_19995</name>
</gene>
<dbReference type="Proteomes" id="UP001597135">
    <property type="component" value="Unassembled WGS sequence"/>
</dbReference>